<protein>
    <submittedName>
        <fullName evidence="2">Uncharacterized protein</fullName>
    </submittedName>
</protein>
<comment type="caution">
    <text evidence="2">The sequence shown here is derived from an EMBL/GenBank/DDBJ whole genome shotgun (WGS) entry which is preliminary data.</text>
</comment>
<organism evidence="2 3">
    <name type="scientific">Araneus ventricosus</name>
    <name type="common">Orbweaver spider</name>
    <name type="synonym">Epeira ventricosa</name>
    <dbReference type="NCBI Taxonomy" id="182803"/>
    <lineage>
        <taxon>Eukaryota</taxon>
        <taxon>Metazoa</taxon>
        <taxon>Ecdysozoa</taxon>
        <taxon>Arthropoda</taxon>
        <taxon>Chelicerata</taxon>
        <taxon>Arachnida</taxon>
        <taxon>Araneae</taxon>
        <taxon>Araneomorphae</taxon>
        <taxon>Entelegynae</taxon>
        <taxon>Araneoidea</taxon>
        <taxon>Araneidae</taxon>
        <taxon>Araneus</taxon>
    </lineage>
</organism>
<gene>
    <name evidence="2" type="ORF">AVEN_179710_1</name>
</gene>
<dbReference type="EMBL" id="BGPR01013401">
    <property type="protein sequence ID" value="GBN60454.1"/>
    <property type="molecule type" value="Genomic_DNA"/>
</dbReference>
<dbReference type="Proteomes" id="UP000499080">
    <property type="component" value="Unassembled WGS sequence"/>
</dbReference>
<feature type="compositionally biased region" description="Low complexity" evidence="1">
    <location>
        <begin position="34"/>
        <end position="43"/>
    </location>
</feature>
<reference evidence="2 3" key="1">
    <citation type="journal article" date="2019" name="Sci. Rep.">
        <title>Orb-weaving spider Araneus ventricosus genome elucidates the spidroin gene catalogue.</title>
        <authorList>
            <person name="Kono N."/>
            <person name="Nakamura H."/>
            <person name="Ohtoshi R."/>
            <person name="Moran D.A.P."/>
            <person name="Shinohara A."/>
            <person name="Yoshida Y."/>
            <person name="Fujiwara M."/>
            <person name="Mori M."/>
            <person name="Tomita M."/>
            <person name="Arakawa K."/>
        </authorList>
    </citation>
    <scope>NUCLEOTIDE SEQUENCE [LARGE SCALE GENOMIC DNA]</scope>
</reference>
<feature type="compositionally biased region" description="Basic and acidic residues" evidence="1">
    <location>
        <begin position="71"/>
        <end position="88"/>
    </location>
</feature>
<evidence type="ECO:0000313" key="3">
    <source>
        <dbReference type="Proteomes" id="UP000499080"/>
    </source>
</evidence>
<accession>A0A4Y2QAE9</accession>
<proteinExistence type="predicted"/>
<sequence length="104" mass="11071">MEILEVGKGKTIAKVENLWKIAKRLGKAGLPTKSNSSTSCSDSKLGPLARLHGTPKAVTRLRPATRVANRKSAELGERGGSKSGERRSLPLPPAHFGALNECRA</sequence>
<evidence type="ECO:0000313" key="2">
    <source>
        <dbReference type="EMBL" id="GBN60454.1"/>
    </source>
</evidence>
<keyword evidence="3" id="KW-1185">Reference proteome</keyword>
<evidence type="ECO:0000256" key="1">
    <source>
        <dbReference type="SAM" id="MobiDB-lite"/>
    </source>
</evidence>
<feature type="region of interest" description="Disordered" evidence="1">
    <location>
        <begin position="28"/>
        <end position="104"/>
    </location>
</feature>
<dbReference type="AlphaFoldDB" id="A0A4Y2QAE9"/>
<name>A0A4Y2QAE9_ARAVE</name>